<evidence type="ECO:0000256" key="1">
    <source>
        <dbReference type="SAM" id="Phobius"/>
    </source>
</evidence>
<feature type="transmembrane region" description="Helical" evidence="1">
    <location>
        <begin position="126"/>
        <end position="146"/>
    </location>
</feature>
<gene>
    <name evidence="3" type="ORF">KEM10_13325</name>
</gene>
<feature type="transmembrane region" description="Helical" evidence="1">
    <location>
        <begin position="71"/>
        <end position="93"/>
    </location>
</feature>
<dbReference type="Proteomes" id="UP000708576">
    <property type="component" value="Unassembled WGS sequence"/>
</dbReference>
<feature type="transmembrane region" description="Helical" evidence="1">
    <location>
        <begin position="187"/>
        <end position="208"/>
    </location>
</feature>
<feature type="transmembrane region" description="Helical" evidence="1">
    <location>
        <begin position="220"/>
        <end position="241"/>
    </location>
</feature>
<dbReference type="Gene3D" id="1.10.3730.20">
    <property type="match status" value="1"/>
</dbReference>
<feature type="transmembrane region" description="Helical" evidence="1">
    <location>
        <begin position="30"/>
        <end position="50"/>
    </location>
</feature>
<dbReference type="InterPro" id="IPR037185">
    <property type="entry name" value="EmrE-like"/>
</dbReference>
<protein>
    <submittedName>
        <fullName evidence="3">DMT family transporter</fullName>
    </submittedName>
</protein>
<dbReference type="SUPFAM" id="SSF103481">
    <property type="entry name" value="Multidrug resistance efflux transporter EmrE"/>
    <property type="match status" value="2"/>
</dbReference>
<keyword evidence="1" id="KW-0812">Transmembrane</keyword>
<dbReference type="InterPro" id="IPR000620">
    <property type="entry name" value="EamA_dom"/>
</dbReference>
<dbReference type="Pfam" id="PF00892">
    <property type="entry name" value="EamA"/>
    <property type="match status" value="1"/>
</dbReference>
<feature type="transmembrane region" description="Helical" evidence="1">
    <location>
        <begin position="247"/>
        <end position="271"/>
    </location>
</feature>
<feature type="domain" description="EamA" evidence="2">
    <location>
        <begin position="2"/>
        <end position="143"/>
    </location>
</feature>
<dbReference type="RefSeq" id="WP_212216509.1">
    <property type="nucleotide sequence ID" value="NZ_JAGUCO010000009.1"/>
</dbReference>
<proteinExistence type="predicted"/>
<dbReference type="EMBL" id="JAGUCO010000009">
    <property type="protein sequence ID" value="MBS2099268.1"/>
    <property type="molecule type" value="Genomic_DNA"/>
</dbReference>
<organism evidence="3 4">
    <name type="scientific">Carboxylicivirga linearis</name>
    <dbReference type="NCBI Taxonomy" id="1628157"/>
    <lineage>
        <taxon>Bacteria</taxon>
        <taxon>Pseudomonadati</taxon>
        <taxon>Bacteroidota</taxon>
        <taxon>Bacteroidia</taxon>
        <taxon>Marinilabiliales</taxon>
        <taxon>Marinilabiliaceae</taxon>
        <taxon>Carboxylicivirga</taxon>
    </lineage>
</organism>
<feature type="transmembrane region" description="Helical" evidence="1">
    <location>
        <begin position="158"/>
        <end position="175"/>
    </location>
</feature>
<feature type="transmembrane region" description="Helical" evidence="1">
    <location>
        <begin position="280"/>
        <end position="297"/>
    </location>
</feature>
<reference evidence="3 4" key="1">
    <citation type="journal article" date="2015" name="Int. J. Syst. Evol. Microbiol.">
        <title>Carboxylicivirga linearis sp. nov., isolated from a sea cucumber culture pond.</title>
        <authorList>
            <person name="Wang F.Q."/>
            <person name="Zhou Y.X."/>
            <person name="Lin X.Z."/>
            <person name="Chen G.J."/>
            <person name="Du Z.J."/>
        </authorList>
    </citation>
    <scope>NUCLEOTIDE SEQUENCE [LARGE SCALE GENOMIC DNA]</scope>
    <source>
        <strain evidence="3 4">FB218</strain>
    </source>
</reference>
<keyword evidence="1" id="KW-1133">Transmembrane helix</keyword>
<evidence type="ECO:0000313" key="3">
    <source>
        <dbReference type="EMBL" id="MBS2099268.1"/>
    </source>
</evidence>
<name>A0ABS5JWS4_9BACT</name>
<keyword evidence="1" id="KW-0472">Membrane</keyword>
<sequence length="298" mass="33703">MWFLYALVSALFLGIYDVLKKVSVNNNAVFPVLLVSTLSSALLFLPIFILSRNGYLIEGDLLFIPRADLQTHLFIFAKAVLVLTSWIFSFFALKHLPITVVSPIRATGPLWTLIGAILIFGEQLNITQWLGLIITLLFFYLFSTIGKLEGISLKNNRWFWFIILATLTGAASGLYDKYLMTNLDRMAVQSWFSVYQAMLMVPIVYLIWYPQRKKHGSFTFRWSIPMVGIMLVIADFAYFYALSNPEALISVISALRRGSVIIAFVFGALLFKEKNIKRKAIYLAGILTGILLLLLGSM</sequence>
<evidence type="ECO:0000313" key="4">
    <source>
        <dbReference type="Proteomes" id="UP000708576"/>
    </source>
</evidence>
<dbReference type="PANTHER" id="PTHR22911">
    <property type="entry name" value="ACYL-MALONYL CONDENSING ENZYME-RELATED"/>
    <property type="match status" value="1"/>
</dbReference>
<accession>A0ABS5JWS4</accession>
<keyword evidence="4" id="KW-1185">Reference proteome</keyword>
<comment type="caution">
    <text evidence="3">The sequence shown here is derived from an EMBL/GenBank/DDBJ whole genome shotgun (WGS) entry which is preliminary data.</text>
</comment>
<evidence type="ECO:0000259" key="2">
    <source>
        <dbReference type="Pfam" id="PF00892"/>
    </source>
</evidence>
<dbReference type="PANTHER" id="PTHR22911:SF137">
    <property type="entry name" value="SOLUTE CARRIER FAMILY 35 MEMBER G2-RELATED"/>
    <property type="match status" value="1"/>
</dbReference>